<dbReference type="CDD" id="cd14948">
    <property type="entry name" value="BACON"/>
    <property type="match status" value="4"/>
</dbReference>
<evidence type="ECO:0000259" key="4">
    <source>
        <dbReference type="Pfam" id="PF19190"/>
    </source>
</evidence>
<dbReference type="Gene3D" id="2.60.40.10">
    <property type="entry name" value="Immunoglobulins"/>
    <property type="match status" value="6"/>
</dbReference>
<dbReference type="NCBIfam" id="TIGR04183">
    <property type="entry name" value="Por_Secre_tail"/>
    <property type="match status" value="1"/>
</dbReference>
<protein>
    <submittedName>
        <fullName evidence="5">BACON domain-containing carbohydrate-binding protein</fullName>
    </submittedName>
</protein>
<keyword evidence="1" id="KW-0732">Signal</keyword>
<dbReference type="Proteomes" id="UP001302222">
    <property type="component" value="Unassembled WGS sequence"/>
</dbReference>
<organism evidence="5 6">
    <name type="scientific">Arcicella lustrica</name>
    <dbReference type="NCBI Taxonomy" id="2984196"/>
    <lineage>
        <taxon>Bacteria</taxon>
        <taxon>Pseudomonadati</taxon>
        <taxon>Bacteroidota</taxon>
        <taxon>Cytophagia</taxon>
        <taxon>Cytophagales</taxon>
        <taxon>Flectobacillaceae</taxon>
        <taxon>Arcicella</taxon>
    </lineage>
</organism>
<dbReference type="SUPFAM" id="SSF50370">
    <property type="entry name" value="Ricin B-like lectins"/>
    <property type="match status" value="1"/>
</dbReference>
<feature type="domain" description="BACON" evidence="2">
    <location>
        <begin position="901"/>
        <end position="955"/>
    </location>
</feature>
<feature type="domain" description="BACON" evidence="4">
    <location>
        <begin position="352"/>
        <end position="437"/>
    </location>
</feature>
<proteinExistence type="predicted"/>
<evidence type="ECO:0000313" key="5">
    <source>
        <dbReference type="EMBL" id="MEA5429125.1"/>
    </source>
</evidence>
<evidence type="ECO:0000313" key="6">
    <source>
        <dbReference type="Proteomes" id="UP001302222"/>
    </source>
</evidence>
<comment type="caution">
    <text evidence="5">The sequence shown here is derived from an EMBL/GenBank/DDBJ whole genome shotgun (WGS) entry which is preliminary data.</text>
</comment>
<feature type="domain" description="BACON" evidence="2">
    <location>
        <begin position="470"/>
        <end position="524"/>
    </location>
</feature>
<dbReference type="Pfam" id="PF13004">
    <property type="entry name" value="BACON"/>
    <property type="match status" value="5"/>
</dbReference>
<feature type="domain" description="BACON" evidence="2">
    <location>
        <begin position="1101"/>
        <end position="1154"/>
    </location>
</feature>
<reference evidence="5 6" key="1">
    <citation type="submission" date="2023-12" db="EMBL/GenBank/DDBJ databases">
        <title>Novel species of the genus Arcicella isolated from rivers.</title>
        <authorList>
            <person name="Lu H."/>
        </authorList>
    </citation>
    <scope>NUCLEOTIDE SEQUENCE [LARGE SCALE GENOMIC DNA]</scope>
    <source>
        <strain evidence="5 6">DC25W</strain>
    </source>
</reference>
<dbReference type="Gene3D" id="2.80.10.50">
    <property type="match status" value="1"/>
</dbReference>
<feature type="domain" description="Secretion system C-terminal sorting" evidence="3">
    <location>
        <begin position="1319"/>
        <end position="1393"/>
    </location>
</feature>
<feature type="signal peptide" evidence="1">
    <location>
        <begin position="1"/>
        <end position="24"/>
    </location>
</feature>
<feature type="domain" description="BACON" evidence="2">
    <location>
        <begin position="670"/>
        <end position="724"/>
    </location>
</feature>
<dbReference type="InterPro" id="IPR035992">
    <property type="entry name" value="Ricin_B-like_lectins"/>
</dbReference>
<sequence>MKLKYFYLMLSFFLTLLSKQQLYAQFEQTTITEYENQYFQVRKTRTQNSDGSWTSTSYKYVFDYPSNGIYVTMTGLNMVSKVVEEKVSLDYYSNSTLNTTKELFTTTTTYNNFGGLYLPSKIEKKIGTGTVQTLVDFLEYDAFGNLKKYKAKDGLTNTFTYYTNSGKANLVASHTNNANQTTNYDYKPLVGLSTVTDINLKSSAYDYDNFNRLKKVSDHVGQLKEYSYHYTGQTVENPISSSYSVTVPACQSCGTDKYLNLDKSTWSPNSSASSLGVAVSSNDGVWIVSISSDASSWLSTSNVTGTTGNGSFIINALSNTGTTTRTGTIKVQSNTGIISNIIVSQASSSSNLTISPETWAPNSNANSTTVTVSSNINWTATSQSSWLSVNDNTTSNGTNNGTVTLKASANTATSNRTGKVVITGGGITREINVTQNGAPATFSISSTTWSAISNGGNTGISVTSNSSWTASSNATSWLTISPASGTGNGSFTITASQNTGTTARTGIVTVTVGGSSQTVSVTQAGATTGGCPADEVVVGNQGGGEVVIKHFDNYYILCTKSVSGSVTRYVPRGKNYWTWSGFTKNSNVDQYYSCINVNDSDWWGLANPLPSGYVPTGWLSSTFNDADGNPVFYFYKNPTNNLNLSLSTWSVVAASGSTTVNVSSNVSWTASSNATGWLTVSPGSGSNNSTLTISAQANTGTSARTGTITVTGSGITQTIAVTQAGVSGGSNVVSNGNCYTIKSKQTNNYMQLMGDGTIQQQVANNQNTQIWKAVSSGSSYQFVSQSNQQYLKVDNYNEGTLVTSGTSGNNLWNLVSSSDSYRISTPTNITWDLQGYGTGQYLQLYGSTSEDFANHRLWVFTQATCSTTVPPNLTVSPSTWSASASSTSTTVSVSSNVSWIASSNATTWLSVSPTSGSNNGTLTLTATANTATSARTGTITVTGGGISQTVSVSQAGTTASTCPADEVVVGNQGGGEVVIKHFDNYYILCTKSVSGSVTRYVPRGKNYWTWSGFTKNSNVDQYYACINVNDSDWSGLANPLPSGYVPTGWSSSTFNDADGNPVFYFYKNTTNTLSLSQSTWSASASSTSTTVSVSSNVSWTASSNATGWLTVSPASGSNNGTLTLTATANSGGSRTGTITVSGGGLSQTVTVTQAAGSSCGNTPQNYCLTGTIPANQFRYLSNNAYTNVAGPKNSLDGGSPPFYGNAGWIQGYNGVSGSIIYPTNQNDINLPVVSSGYRIDLWWPSANSKVLKLYVNGVQKWSQTTTCQDYCQFYPDFSTVVSGDRVYFEVTENATARVAVSNDVFEKQEEVKDDVLVVSPNPTDGKVKASFYVREAQSVRLSVIDTQGRIVRIYDKDADAGANNIDLDLEQQASGTYIIQLQLNNKQLVTKVIKQ</sequence>
<dbReference type="EMBL" id="JAYGIM010000018">
    <property type="protein sequence ID" value="MEA5429125.1"/>
    <property type="molecule type" value="Genomic_DNA"/>
</dbReference>
<name>A0ABU5SP86_9BACT</name>
<keyword evidence="6" id="KW-1185">Reference proteome</keyword>
<accession>A0ABU5SP86</accession>
<dbReference type="Pfam" id="PF19190">
    <property type="entry name" value="BACON_2"/>
    <property type="match status" value="1"/>
</dbReference>
<dbReference type="RefSeq" id="WP_323689249.1">
    <property type="nucleotide sequence ID" value="NZ_JAYGIM010000018.1"/>
</dbReference>
<gene>
    <name evidence="5" type="ORF">VB798_21220</name>
</gene>
<feature type="domain" description="BACON" evidence="2">
    <location>
        <begin position="290"/>
        <end position="346"/>
    </location>
</feature>
<dbReference type="InterPro" id="IPR024361">
    <property type="entry name" value="BACON"/>
</dbReference>
<dbReference type="InterPro" id="IPR013783">
    <property type="entry name" value="Ig-like_fold"/>
</dbReference>
<evidence type="ECO:0000259" key="2">
    <source>
        <dbReference type="Pfam" id="PF13004"/>
    </source>
</evidence>
<evidence type="ECO:0000256" key="1">
    <source>
        <dbReference type="SAM" id="SignalP"/>
    </source>
</evidence>
<dbReference type="Pfam" id="PF18962">
    <property type="entry name" value="Por_Secre_tail"/>
    <property type="match status" value="1"/>
</dbReference>
<evidence type="ECO:0000259" key="3">
    <source>
        <dbReference type="Pfam" id="PF18962"/>
    </source>
</evidence>
<feature type="chain" id="PRO_5047495360" evidence="1">
    <location>
        <begin position="25"/>
        <end position="1395"/>
    </location>
</feature>
<dbReference type="InterPro" id="IPR026444">
    <property type="entry name" value="Secre_tail"/>
</dbReference>